<reference evidence="2" key="1">
    <citation type="journal article" date="2019" name="Int. J. Syst. Evol. Microbiol.">
        <title>The Global Catalogue of Microorganisms (GCM) 10K type strain sequencing project: providing services to taxonomists for standard genome sequencing and annotation.</title>
        <authorList>
            <consortium name="The Broad Institute Genomics Platform"/>
            <consortium name="The Broad Institute Genome Sequencing Center for Infectious Disease"/>
            <person name="Wu L."/>
            <person name="Ma J."/>
        </authorList>
    </citation>
    <scope>NUCLEOTIDE SEQUENCE [LARGE SCALE GENOMIC DNA]</scope>
    <source>
        <strain evidence="2">NBRC 113072</strain>
    </source>
</reference>
<dbReference type="EMBL" id="BSUO01000001">
    <property type="protein sequence ID" value="GMA39161.1"/>
    <property type="molecule type" value="Genomic_DNA"/>
</dbReference>
<organism evidence="1 2">
    <name type="scientific">Mobilicoccus caccae</name>
    <dbReference type="NCBI Taxonomy" id="1859295"/>
    <lineage>
        <taxon>Bacteria</taxon>
        <taxon>Bacillati</taxon>
        <taxon>Actinomycetota</taxon>
        <taxon>Actinomycetes</taxon>
        <taxon>Micrococcales</taxon>
        <taxon>Dermatophilaceae</taxon>
        <taxon>Mobilicoccus</taxon>
    </lineage>
</organism>
<comment type="caution">
    <text evidence="1">The sequence shown here is derived from an EMBL/GenBank/DDBJ whole genome shotgun (WGS) entry which is preliminary data.</text>
</comment>
<protein>
    <submittedName>
        <fullName evidence="1">Uncharacterized protein</fullName>
    </submittedName>
</protein>
<dbReference type="Proteomes" id="UP001157126">
    <property type="component" value="Unassembled WGS sequence"/>
</dbReference>
<evidence type="ECO:0000313" key="1">
    <source>
        <dbReference type="EMBL" id="GMA39161.1"/>
    </source>
</evidence>
<name>A0ABQ6IN55_9MICO</name>
<accession>A0ABQ6IN55</accession>
<sequence length="157" mass="16080">MPLTRSIVAGPRAAGSDLPRRLDVAGHFVTGGQAPWTFETLAGGRDVPPGQQAPEPVAWRLRTGFGATEVGCIVVGLALALAATPGAGEAGSAVIRRLRLTPGQDVLVVPELVHAATGVTDLPLAVVVTTTEDCAGLLAELAATTRWSMTTARIGRP</sequence>
<gene>
    <name evidence="1" type="ORF">GCM10025883_12060</name>
</gene>
<proteinExistence type="predicted"/>
<dbReference type="RefSeq" id="WP_284303133.1">
    <property type="nucleotide sequence ID" value="NZ_BSUO01000001.1"/>
</dbReference>
<keyword evidence="2" id="KW-1185">Reference proteome</keyword>
<evidence type="ECO:0000313" key="2">
    <source>
        <dbReference type="Proteomes" id="UP001157126"/>
    </source>
</evidence>